<organism evidence="11 12">
    <name type="scientific">Nonomuraea monospora</name>
    <dbReference type="NCBI Taxonomy" id="568818"/>
    <lineage>
        <taxon>Bacteria</taxon>
        <taxon>Bacillati</taxon>
        <taxon>Actinomycetota</taxon>
        <taxon>Actinomycetes</taxon>
        <taxon>Streptosporangiales</taxon>
        <taxon>Streptosporangiaceae</taxon>
        <taxon>Nonomuraea</taxon>
    </lineage>
</organism>
<dbReference type="EMBL" id="BAAAQX010000006">
    <property type="protein sequence ID" value="GAA2207474.1"/>
    <property type="molecule type" value="Genomic_DNA"/>
</dbReference>
<dbReference type="EC" id="2.7.13.3" evidence="2"/>
<accession>A0ABN3CED3</accession>
<dbReference type="GO" id="GO:0016301">
    <property type="term" value="F:kinase activity"/>
    <property type="evidence" value="ECO:0007669"/>
    <property type="project" value="UniProtKB-KW"/>
</dbReference>
<gene>
    <name evidence="11" type="ORF">GCM10009850_029320</name>
</gene>
<keyword evidence="7" id="KW-0067">ATP-binding</keyword>
<dbReference type="Gene3D" id="1.20.5.1930">
    <property type="match status" value="1"/>
</dbReference>
<feature type="transmembrane region" description="Helical" evidence="9">
    <location>
        <begin position="129"/>
        <end position="150"/>
    </location>
</feature>
<name>A0ABN3CED3_9ACTN</name>
<dbReference type="InterPro" id="IPR036890">
    <property type="entry name" value="HATPase_C_sf"/>
</dbReference>
<dbReference type="RefSeq" id="WP_344474705.1">
    <property type="nucleotide sequence ID" value="NZ_BAAAQX010000006.1"/>
</dbReference>
<keyword evidence="9" id="KW-0812">Transmembrane</keyword>
<reference evidence="11 12" key="1">
    <citation type="journal article" date="2019" name="Int. J. Syst. Evol. Microbiol.">
        <title>The Global Catalogue of Microorganisms (GCM) 10K type strain sequencing project: providing services to taxonomists for standard genome sequencing and annotation.</title>
        <authorList>
            <consortium name="The Broad Institute Genomics Platform"/>
            <consortium name="The Broad Institute Genome Sequencing Center for Infectious Disease"/>
            <person name="Wu L."/>
            <person name="Ma J."/>
        </authorList>
    </citation>
    <scope>NUCLEOTIDE SEQUENCE [LARGE SCALE GENOMIC DNA]</scope>
    <source>
        <strain evidence="11 12">JCM 16114</strain>
    </source>
</reference>
<keyword evidence="9" id="KW-0472">Membrane</keyword>
<keyword evidence="3" id="KW-0597">Phosphoprotein</keyword>
<evidence type="ECO:0000313" key="12">
    <source>
        <dbReference type="Proteomes" id="UP001499843"/>
    </source>
</evidence>
<dbReference type="InterPro" id="IPR050482">
    <property type="entry name" value="Sensor_HK_TwoCompSys"/>
</dbReference>
<dbReference type="InterPro" id="IPR011712">
    <property type="entry name" value="Sig_transdc_His_kin_sub3_dim/P"/>
</dbReference>
<dbReference type="Proteomes" id="UP001499843">
    <property type="component" value="Unassembled WGS sequence"/>
</dbReference>
<evidence type="ECO:0000259" key="10">
    <source>
        <dbReference type="Pfam" id="PF07730"/>
    </source>
</evidence>
<keyword evidence="4" id="KW-0808">Transferase</keyword>
<evidence type="ECO:0000256" key="5">
    <source>
        <dbReference type="ARBA" id="ARBA00022741"/>
    </source>
</evidence>
<comment type="catalytic activity">
    <reaction evidence="1">
        <text>ATP + protein L-histidine = ADP + protein N-phospho-L-histidine.</text>
        <dbReference type="EC" id="2.7.13.3"/>
    </reaction>
</comment>
<sequence>MRHLRPHQLDTVLIHLFAATPLLISCLLLATLSSRTGEAASFVPMRLLDLALGGAGLILLRGRRRRPWQVALLTAAPVAVSWSLLGPAAVAFTSLAAHRPWRQVAPVGLVLWLGFTASSLWVRGPWLLTALYALVGGIALTALTVFGLYLRGRRNLAQAQRAAAESAQAQRVEQAKLAERLAIAQEMHDVLAHRISLLAMLAGGLAYREDLPPDQTRETALAIQENAHQSLNELRAVLGTLRRDGTAPQPPQPTLDQLDALFEEVRAAGQRVEVADSVDRGAPLPTRTGRHAYRIVQEALTNARKHAPGSPVRAELNGRPGAGLRIRVSNAATPGAPAGPGGRLGLVGLAERTRMAGGTLTHDVRDGRFVLDVRLPWEA</sequence>
<dbReference type="Pfam" id="PF07730">
    <property type="entry name" value="HisKA_3"/>
    <property type="match status" value="1"/>
</dbReference>
<keyword evidence="12" id="KW-1185">Reference proteome</keyword>
<dbReference type="PROSITE" id="PS51257">
    <property type="entry name" value="PROKAR_LIPOPROTEIN"/>
    <property type="match status" value="1"/>
</dbReference>
<keyword evidence="6 11" id="KW-0418">Kinase</keyword>
<evidence type="ECO:0000256" key="9">
    <source>
        <dbReference type="SAM" id="Phobius"/>
    </source>
</evidence>
<keyword evidence="8" id="KW-0902">Two-component regulatory system</keyword>
<feature type="transmembrane region" description="Helical" evidence="9">
    <location>
        <begin position="103"/>
        <end position="122"/>
    </location>
</feature>
<evidence type="ECO:0000256" key="4">
    <source>
        <dbReference type="ARBA" id="ARBA00022679"/>
    </source>
</evidence>
<evidence type="ECO:0000256" key="6">
    <source>
        <dbReference type="ARBA" id="ARBA00022777"/>
    </source>
</evidence>
<evidence type="ECO:0000313" key="11">
    <source>
        <dbReference type="EMBL" id="GAA2207474.1"/>
    </source>
</evidence>
<proteinExistence type="predicted"/>
<evidence type="ECO:0000256" key="8">
    <source>
        <dbReference type="ARBA" id="ARBA00023012"/>
    </source>
</evidence>
<feature type="transmembrane region" description="Helical" evidence="9">
    <location>
        <begin position="12"/>
        <end position="33"/>
    </location>
</feature>
<feature type="domain" description="Signal transduction histidine kinase subgroup 3 dimerisation and phosphoacceptor" evidence="10">
    <location>
        <begin position="179"/>
        <end position="244"/>
    </location>
</feature>
<feature type="transmembrane region" description="Helical" evidence="9">
    <location>
        <begin position="72"/>
        <end position="97"/>
    </location>
</feature>
<dbReference type="PANTHER" id="PTHR24421:SF10">
    <property type="entry name" value="NITRATE_NITRITE SENSOR PROTEIN NARQ"/>
    <property type="match status" value="1"/>
</dbReference>
<evidence type="ECO:0000256" key="2">
    <source>
        <dbReference type="ARBA" id="ARBA00012438"/>
    </source>
</evidence>
<evidence type="ECO:0000256" key="7">
    <source>
        <dbReference type="ARBA" id="ARBA00022840"/>
    </source>
</evidence>
<dbReference type="SUPFAM" id="SSF55874">
    <property type="entry name" value="ATPase domain of HSP90 chaperone/DNA topoisomerase II/histidine kinase"/>
    <property type="match status" value="1"/>
</dbReference>
<feature type="transmembrane region" description="Helical" evidence="9">
    <location>
        <begin position="39"/>
        <end position="60"/>
    </location>
</feature>
<evidence type="ECO:0000256" key="3">
    <source>
        <dbReference type="ARBA" id="ARBA00022553"/>
    </source>
</evidence>
<evidence type="ECO:0000256" key="1">
    <source>
        <dbReference type="ARBA" id="ARBA00000085"/>
    </source>
</evidence>
<dbReference type="PANTHER" id="PTHR24421">
    <property type="entry name" value="NITRATE/NITRITE SENSOR PROTEIN NARX-RELATED"/>
    <property type="match status" value="1"/>
</dbReference>
<dbReference type="CDD" id="cd16917">
    <property type="entry name" value="HATPase_UhpB-NarQ-NarX-like"/>
    <property type="match status" value="1"/>
</dbReference>
<comment type="caution">
    <text evidence="11">The sequence shown here is derived from an EMBL/GenBank/DDBJ whole genome shotgun (WGS) entry which is preliminary data.</text>
</comment>
<keyword evidence="5" id="KW-0547">Nucleotide-binding</keyword>
<dbReference type="Gene3D" id="3.30.565.10">
    <property type="entry name" value="Histidine kinase-like ATPase, C-terminal domain"/>
    <property type="match status" value="1"/>
</dbReference>
<protein>
    <recommendedName>
        <fullName evidence="2">histidine kinase</fullName>
        <ecNumber evidence="2">2.7.13.3</ecNumber>
    </recommendedName>
</protein>
<keyword evidence="9" id="KW-1133">Transmembrane helix</keyword>